<evidence type="ECO:0000256" key="3">
    <source>
        <dbReference type="ARBA" id="ARBA00022787"/>
    </source>
</evidence>
<accession>A0A6J2U5C7</accession>
<evidence type="ECO:0000256" key="5">
    <source>
        <dbReference type="ARBA" id="ARBA00023128"/>
    </source>
</evidence>
<dbReference type="InterPro" id="IPR019564">
    <property type="entry name" value="Sam37/metaxin_N"/>
</dbReference>
<evidence type="ECO:0000256" key="6">
    <source>
        <dbReference type="ARBA" id="ARBA00023136"/>
    </source>
</evidence>
<dbReference type="GO" id="GO:0007005">
    <property type="term" value="P:mitochondrion organization"/>
    <property type="evidence" value="ECO:0007669"/>
    <property type="project" value="TreeGrafter"/>
</dbReference>
<dbReference type="RefSeq" id="XP_030382347.1">
    <property type="nucleotide sequence ID" value="XM_030526487.1"/>
</dbReference>
<dbReference type="Pfam" id="PF17171">
    <property type="entry name" value="GST_C_6"/>
    <property type="match status" value="1"/>
</dbReference>
<keyword evidence="3" id="KW-1000">Mitochondrion outer membrane</keyword>
<dbReference type="InterPro" id="IPR033468">
    <property type="entry name" value="Metaxin_GST"/>
</dbReference>
<evidence type="ECO:0000256" key="1">
    <source>
        <dbReference type="ARBA" id="ARBA00004294"/>
    </source>
</evidence>
<dbReference type="OrthoDB" id="198787at2759"/>
<dbReference type="PANTHER" id="PTHR12289">
    <property type="entry name" value="METAXIN RELATED"/>
    <property type="match status" value="1"/>
</dbReference>
<gene>
    <name evidence="10" type="primary">LOC115629889</name>
</gene>
<evidence type="ECO:0000313" key="9">
    <source>
        <dbReference type="Proteomes" id="UP000504634"/>
    </source>
</evidence>
<dbReference type="PANTHER" id="PTHR12289:SF38">
    <property type="entry name" value="METAXIN-2"/>
    <property type="match status" value="1"/>
</dbReference>
<proteinExistence type="predicted"/>
<comment type="subcellular location">
    <subcellularLocation>
        <location evidence="1">Mitochondrion outer membrane</location>
    </subcellularLocation>
</comment>
<feature type="domain" description="Mitochondrial outer membrane transport complex Sam37/metaxin N-terminal" evidence="7">
    <location>
        <begin position="33"/>
        <end position="162"/>
    </location>
</feature>
<sequence>MGAGVEKLSWPLELNLYQPLEGNQMLLPERASCLAVQVYLRMCCLPFAVHSVPNATYMSPGGRLSKLPLMRAGKSILAEFQPIADFVERHAQDHEGAHSLNRWLGEEQRDDMRSVVSYVENTFSLAELHMSFVDDQIYKLYTAPRTTNTNPWPLSTMLRHTRRRQAIQLLKVYQWQDMDEAAVLDQLAGCCELLCDNHLNDKGFLCGNKPCELDALVYGHVSTVLTTQLPNKSLARELQYFEPLVSLCQRVADEFNEGKQLTLKQ</sequence>
<evidence type="ECO:0000313" key="10">
    <source>
        <dbReference type="RefSeq" id="XP_030382347.1"/>
    </source>
</evidence>
<dbReference type="GO" id="GO:0001401">
    <property type="term" value="C:SAM complex"/>
    <property type="evidence" value="ECO:0007669"/>
    <property type="project" value="InterPro"/>
</dbReference>
<evidence type="ECO:0000259" key="7">
    <source>
        <dbReference type="Pfam" id="PF10568"/>
    </source>
</evidence>
<dbReference type="GeneID" id="115629889"/>
<keyword evidence="9" id="KW-1185">Reference proteome</keyword>
<protein>
    <submittedName>
        <fullName evidence="10">Metaxin-2</fullName>
    </submittedName>
</protein>
<feature type="domain" description="Metaxin glutathione S-transferase" evidence="8">
    <location>
        <begin position="196"/>
        <end position="251"/>
    </location>
</feature>
<keyword evidence="4" id="KW-0653">Protein transport</keyword>
<keyword evidence="6" id="KW-0472">Membrane</keyword>
<organism evidence="9 10">
    <name type="scientific">Drosophila lebanonensis</name>
    <name type="common">Fruit fly</name>
    <name type="synonym">Scaptodrosophila lebanonensis</name>
    <dbReference type="NCBI Taxonomy" id="7225"/>
    <lineage>
        <taxon>Eukaryota</taxon>
        <taxon>Metazoa</taxon>
        <taxon>Ecdysozoa</taxon>
        <taxon>Arthropoda</taxon>
        <taxon>Hexapoda</taxon>
        <taxon>Insecta</taxon>
        <taxon>Pterygota</taxon>
        <taxon>Neoptera</taxon>
        <taxon>Endopterygota</taxon>
        <taxon>Diptera</taxon>
        <taxon>Brachycera</taxon>
        <taxon>Muscomorpha</taxon>
        <taxon>Ephydroidea</taxon>
        <taxon>Drosophilidae</taxon>
        <taxon>Scaptodrosophila</taxon>
    </lineage>
</organism>
<keyword evidence="5" id="KW-0496">Mitochondrion</keyword>
<evidence type="ECO:0000256" key="2">
    <source>
        <dbReference type="ARBA" id="ARBA00022448"/>
    </source>
</evidence>
<evidence type="ECO:0000256" key="4">
    <source>
        <dbReference type="ARBA" id="ARBA00022927"/>
    </source>
</evidence>
<dbReference type="InterPro" id="IPR050931">
    <property type="entry name" value="Mito_Protein_Transport_Metaxin"/>
</dbReference>
<keyword evidence="2" id="KW-0813">Transport</keyword>
<dbReference type="Proteomes" id="UP000504634">
    <property type="component" value="Unplaced"/>
</dbReference>
<evidence type="ECO:0000259" key="8">
    <source>
        <dbReference type="Pfam" id="PF17171"/>
    </source>
</evidence>
<dbReference type="GO" id="GO:0015031">
    <property type="term" value="P:protein transport"/>
    <property type="evidence" value="ECO:0007669"/>
    <property type="project" value="UniProtKB-KW"/>
</dbReference>
<dbReference type="AlphaFoldDB" id="A0A6J2U5C7"/>
<name>A0A6J2U5C7_DROLE</name>
<dbReference type="Pfam" id="PF10568">
    <property type="entry name" value="Tom37"/>
    <property type="match status" value="1"/>
</dbReference>
<reference evidence="10" key="1">
    <citation type="submission" date="2025-08" db="UniProtKB">
        <authorList>
            <consortium name="RefSeq"/>
        </authorList>
    </citation>
    <scope>IDENTIFICATION</scope>
    <source>
        <strain evidence="10">11010-0011.00</strain>
        <tissue evidence="10">Whole body</tissue>
    </source>
</reference>